<dbReference type="STRING" id="8022.A0A060WHY2"/>
<evidence type="ECO:0000256" key="7">
    <source>
        <dbReference type="ARBA" id="ARBA00022807"/>
    </source>
</evidence>
<dbReference type="Pfam" id="PF01088">
    <property type="entry name" value="Peptidase_C12"/>
    <property type="match status" value="1"/>
</dbReference>
<keyword evidence="6" id="KW-0378">Hydrolase</keyword>
<dbReference type="Gene3D" id="3.40.532.10">
    <property type="entry name" value="Peptidase C12, ubiquitin carboxyl-terminal hydrolase"/>
    <property type="match status" value="1"/>
</dbReference>
<dbReference type="CDD" id="cd02255">
    <property type="entry name" value="Peptidase_C12"/>
    <property type="match status" value="1"/>
</dbReference>
<dbReference type="PANTHER" id="PTHR10589">
    <property type="entry name" value="UBIQUITIN CARBOXYL-TERMINAL HYDROLASE"/>
    <property type="match status" value="1"/>
</dbReference>
<keyword evidence="4" id="KW-0645">Protease</keyword>
<accession>A0A060WHY2</accession>
<dbReference type="InterPro" id="IPR033837">
    <property type="entry name" value="UCH37"/>
</dbReference>
<evidence type="ECO:0000256" key="2">
    <source>
        <dbReference type="ARBA" id="ARBA00009326"/>
    </source>
</evidence>
<comment type="caution">
    <text evidence="8">Lacks conserved residue(s) required for the propagation of feature annotation.</text>
</comment>
<evidence type="ECO:0000256" key="3">
    <source>
        <dbReference type="ARBA" id="ARBA00012759"/>
    </source>
</evidence>
<dbReference type="InterPro" id="IPR038765">
    <property type="entry name" value="Papain-like_cys_pep_sf"/>
</dbReference>
<comment type="similarity">
    <text evidence="2 8">Belongs to the peptidase C12 family.</text>
</comment>
<evidence type="ECO:0000256" key="1">
    <source>
        <dbReference type="ARBA" id="ARBA00000707"/>
    </source>
</evidence>
<comment type="catalytic activity">
    <reaction evidence="1">
        <text>Thiol-dependent hydrolysis of ester, thioester, amide, peptide and isopeptide bonds formed by the C-terminal Gly of ubiquitin (a 76-residue protein attached to proteins as an intracellular targeting signal).</text>
        <dbReference type="EC" id="3.4.19.12"/>
    </reaction>
</comment>
<dbReference type="InterPro" id="IPR036959">
    <property type="entry name" value="Peptidase_C12_UCH_sf"/>
</dbReference>
<reference evidence="10" key="1">
    <citation type="journal article" date="2014" name="Nat. Commun.">
        <title>The rainbow trout genome provides novel insights into evolution after whole-genome duplication in vertebrates.</title>
        <authorList>
            <person name="Berthelot C."/>
            <person name="Brunet F."/>
            <person name="Chalopin D."/>
            <person name="Juanchich A."/>
            <person name="Bernard M."/>
            <person name="Noel B."/>
            <person name="Bento P."/>
            <person name="Da Silva C."/>
            <person name="Labadie K."/>
            <person name="Alberti A."/>
            <person name="Aury J.M."/>
            <person name="Louis A."/>
            <person name="Dehais P."/>
            <person name="Bardou P."/>
            <person name="Montfort J."/>
            <person name="Klopp C."/>
            <person name="Cabau C."/>
            <person name="Gaspin C."/>
            <person name="Thorgaard G.H."/>
            <person name="Boussaha M."/>
            <person name="Quillet E."/>
            <person name="Guyomard R."/>
            <person name="Galiana D."/>
            <person name="Bobe J."/>
            <person name="Volff J.N."/>
            <person name="Genet C."/>
            <person name="Wincker P."/>
            <person name="Jaillon O."/>
            <person name="Roest Crollius H."/>
            <person name="Guiguen Y."/>
        </authorList>
    </citation>
    <scope>NUCLEOTIDE SEQUENCE [LARGE SCALE GENOMIC DNA]</scope>
</reference>
<sequence length="104" mass="11759">MSGSAGEWCLMESDPGVFTELIKGFGCKGAQVEEIWSMEPENFENLKPVHGLIFLFKWQPGEEPGGSIVQDSRLDNIFFAKQILLIAAISKSLPVHYYCWHLLR</sequence>
<evidence type="ECO:0000256" key="8">
    <source>
        <dbReference type="PROSITE-ProRule" id="PRU01393"/>
    </source>
</evidence>
<dbReference type="GO" id="GO:0006511">
    <property type="term" value="P:ubiquitin-dependent protein catabolic process"/>
    <property type="evidence" value="ECO:0007669"/>
    <property type="project" value="InterPro"/>
</dbReference>
<dbReference type="GO" id="GO:0004843">
    <property type="term" value="F:cysteine-type deubiquitinase activity"/>
    <property type="evidence" value="ECO:0007669"/>
    <property type="project" value="UniProtKB-EC"/>
</dbReference>
<gene>
    <name evidence="10" type="ORF">GSONMT00075825001</name>
</gene>
<dbReference type="SUPFAM" id="SSF54001">
    <property type="entry name" value="Cysteine proteinases"/>
    <property type="match status" value="1"/>
</dbReference>
<dbReference type="PaxDb" id="8022-A0A060WHY2"/>
<dbReference type="InterPro" id="IPR001578">
    <property type="entry name" value="Peptidase_C12_UCH"/>
</dbReference>
<dbReference type="AlphaFoldDB" id="A0A060WHY2"/>
<evidence type="ECO:0000256" key="5">
    <source>
        <dbReference type="ARBA" id="ARBA00022786"/>
    </source>
</evidence>
<keyword evidence="5" id="KW-0833">Ubl conjugation pathway</keyword>
<proteinExistence type="inferred from homology"/>
<feature type="domain" description="UCH catalytic" evidence="9">
    <location>
        <begin position="7"/>
        <end position="104"/>
    </location>
</feature>
<organism evidence="10 11">
    <name type="scientific">Oncorhynchus mykiss</name>
    <name type="common">Rainbow trout</name>
    <name type="synonym">Salmo gairdneri</name>
    <dbReference type="NCBI Taxonomy" id="8022"/>
    <lineage>
        <taxon>Eukaryota</taxon>
        <taxon>Metazoa</taxon>
        <taxon>Chordata</taxon>
        <taxon>Craniata</taxon>
        <taxon>Vertebrata</taxon>
        <taxon>Euteleostomi</taxon>
        <taxon>Actinopterygii</taxon>
        <taxon>Neopterygii</taxon>
        <taxon>Teleostei</taxon>
        <taxon>Protacanthopterygii</taxon>
        <taxon>Salmoniformes</taxon>
        <taxon>Salmonidae</taxon>
        <taxon>Salmoninae</taxon>
        <taxon>Oncorhynchus</taxon>
    </lineage>
</organism>
<dbReference type="GO" id="GO:0070628">
    <property type="term" value="F:proteasome binding"/>
    <property type="evidence" value="ECO:0007669"/>
    <property type="project" value="InterPro"/>
</dbReference>
<dbReference type="GO" id="GO:0005737">
    <property type="term" value="C:cytoplasm"/>
    <property type="evidence" value="ECO:0007669"/>
    <property type="project" value="TreeGrafter"/>
</dbReference>
<name>A0A060WHY2_ONCMY</name>
<evidence type="ECO:0000313" key="11">
    <source>
        <dbReference type="Proteomes" id="UP000193380"/>
    </source>
</evidence>
<dbReference type="PANTHER" id="PTHR10589:SF16">
    <property type="entry name" value="UBIQUITIN CARBOXYL-TERMINAL HYDROLASE ISOZYME L5"/>
    <property type="match status" value="1"/>
</dbReference>
<reference evidence="10" key="2">
    <citation type="submission" date="2014-03" db="EMBL/GenBank/DDBJ databases">
        <authorList>
            <person name="Genoscope - CEA"/>
        </authorList>
    </citation>
    <scope>NUCLEOTIDE SEQUENCE</scope>
</reference>
<dbReference type="EC" id="3.4.19.12" evidence="3"/>
<evidence type="ECO:0000256" key="6">
    <source>
        <dbReference type="ARBA" id="ARBA00022801"/>
    </source>
</evidence>
<evidence type="ECO:0000313" key="10">
    <source>
        <dbReference type="EMBL" id="CDQ66646.1"/>
    </source>
</evidence>
<dbReference type="PROSITE" id="PS52048">
    <property type="entry name" value="UCH_DOMAIN"/>
    <property type="match status" value="1"/>
</dbReference>
<evidence type="ECO:0000259" key="9">
    <source>
        <dbReference type="PROSITE" id="PS52048"/>
    </source>
</evidence>
<dbReference type="EMBL" id="FR904551">
    <property type="protein sequence ID" value="CDQ66646.1"/>
    <property type="molecule type" value="Genomic_DNA"/>
</dbReference>
<dbReference type="GO" id="GO:0031011">
    <property type="term" value="C:Ino80 complex"/>
    <property type="evidence" value="ECO:0007669"/>
    <property type="project" value="InterPro"/>
</dbReference>
<dbReference type="Proteomes" id="UP000193380">
    <property type="component" value="Unassembled WGS sequence"/>
</dbReference>
<protein>
    <recommendedName>
        <fullName evidence="3">ubiquitinyl hydrolase 1</fullName>
        <ecNumber evidence="3">3.4.19.12</ecNumber>
    </recommendedName>
</protein>
<keyword evidence="7" id="KW-0788">Thiol protease</keyword>
<dbReference type="GO" id="GO:0016579">
    <property type="term" value="P:protein deubiquitination"/>
    <property type="evidence" value="ECO:0007669"/>
    <property type="project" value="InterPro"/>
</dbReference>
<evidence type="ECO:0000256" key="4">
    <source>
        <dbReference type="ARBA" id="ARBA00022670"/>
    </source>
</evidence>